<evidence type="ECO:0000256" key="2">
    <source>
        <dbReference type="ARBA" id="ARBA00022840"/>
    </source>
</evidence>
<dbReference type="Proteomes" id="UP000306102">
    <property type="component" value="Unassembled WGS sequence"/>
</dbReference>
<dbReference type="PROSITE" id="PS50011">
    <property type="entry name" value="PROTEIN_KINASE_DOM"/>
    <property type="match status" value="1"/>
</dbReference>
<dbReference type="InterPro" id="IPR045274">
    <property type="entry name" value="WAK-like"/>
</dbReference>
<dbReference type="EMBL" id="SDRB02002341">
    <property type="protein sequence ID" value="THG19638.1"/>
    <property type="molecule type" value="Genomic_DNA"/>
</dbReference>
<dbReference type="GO" id="GO:0005524">
    <property type="term" value="F:ATP binding"/>
    <property type="evidence" value="ECO:0007669"/>
    <property type="project" value="UniProtKB-KW"/>
</dbReference>
<proteinExistence type="predicted"/>
<dbReference type="GO" id="GO:0005886">
    <property type="term" value="C:plasma membrane"/>
    <property type="evidence" value="ECO:0007669"/>
    <property type="project" value="TreeGrafter"/>
</dbReference>
<sequence length="216" mass="24395">MHFWIAIEVAGALSYLHYAASISIYHRDIKSTNILLDEKYKAKDSDFGTSRSVAVDQTHMGTLVQGTFGYLDPEVVIVELLTGQKPISSTRSQESRSLVTHFMESMEENHLLEILDPRILKEGRREEMIAIAHLARRWLNLNEKKRPTMKDVLVELEGIRMSQGGSTIHQHYEQVEYNTTDLTEAWDVASTSTGTFLDSGSGTALSFDIQPLLHTK</sequence>
<accession>A0A4S4ES23</accession>
<comment type="catalytic activity">
    <reaction evidence="4">
        <text>L-threonyl-[protein] + ATP = O-phospho-L-threonyl-[protein] + ADP + H(+)</text>
        <dbReference type="Rhea" id="RHEA:46608"/>
        <dbReference type="Rhea" id="RHEA-COMP:11060"/>
        <dbReference type="Rhea" id="RHEA-COMP:11605"/>
        <dbReference type="ChEBI" id="CHEBI:15378"/>
        <dbReference type="ChEBI" id="CHEBI:30013"/>
        <dbReference type="ChEBI" id="CHEBI:30616"/>
        <dbReference type="ChEBI" id="CHEBI:61977"/>
        <dbReference type="ChEBI" id="CHEBI:456216"/>
    </reaction>
</comment>
<dbReference type="SUPFAM" id="SSF56112">
    <property type="entry name" value="Protein kinase-like (PK-like)"/>
    <property type="match status" value="1"/>
</dbReference>
<evidence type="ECO:0000256" key="4">
    <source>
        <dbReference type="ARBA" id="ARBA00047951"/>
    </source>
</evidence>
<dbReference type="InterPro" id="IPR011009">
    <property type="entry name" value="Kinase-like_dom_sf"/>
</dbReference>
<dbReference type="STRING" id="542762.A0A4S4ES23"/>
<dbReference type="PANTHER" id="PTHR27005:SF280">
    <property type="entry name" value="WALL-ASSOCIATED RECEPTOR KINASE-LIKE 8"/>
    <property type="match status" value="1"/>
</dbReference>
<dbReference type="InterPro" id="IPR008271">
    <property type="entry name" value="Ser/Thr_kinase_AS"/>
</dbReference>
<dbReference type="PANTHER" id="PTHR27005">
    <property type="entry name" value="WALL-ASSOCIATED RECEPTOR KINASE-LIKE 21"/>
    <property type="match status" value="1"/>
</dbReference>
<dbReference type="GO" id="GO:0004674">
    <property type="term" value="F:protein serine/threonine kinase activity"/>
    <property type="evidence" value="ECO:0007669"/>
    <property type="project" value="TreeGrafter"/>
</dbReference>
<keyword evidence="2" id="KW-0067">ATP-binding</keyword>
<reference evidence="6 7" key="1">
    <citation type="journal article" date="2018" name="Proc. Natl. Acad. Sci. U.S.A.">
        <title>Draft genome sequence of Camellia sinensis var. sinensis provides insights into the evolution of the tea genome and tea quality.</title>
        <authorList>
            <person name="Wei C."/>
            <person name="Yang H."/>
            <person name="Wang S."/>
            <person name="Zhao J."/>
            <person name="Liu C."/>
            <person name="Gao L."/>
            <person name="Xia E."/>
            <person name="Lu Y."/>
            <person name="Tai Y."/>
            <person name="She G."/>
            <person name="Sun J."/>
            <person name="Cao H."/>
            <person name="Tong W."/>
            <person name="Gao Q."/>
            <person name="Li Y."/>
            <person name="Deng W."/>
            <person name="Jiang X."/>
            <person name="Wang W."/>
            <person name="Chen Q."/>
            <person name="Zhang S."/>
            <person name="Li H."/>
            <person name="Wu J."/>
            <person name="Wang P."/>
            <person name="Li P."/>
            <person name="Shi C."/>
            <person name="Zheng F."/>
            <person name="Jian J."/>
            <person name="Huang B."/>
            <person name="Shan D."/>
            <person name="Shi M."/>
            <person name="Fang C."/>
            <person name="Yue Y."/>
            <person name="Li F."/>
            <person name="Li D."/>
            <person name="Wei S."/>
            <person name="Han B."/>
            <person name="Jiang C."/>
            <person name="Yin Y."/>
            <person name="Xia T."/>
            <person name="Zhang Z."/>
            <person name="Bennetzen J.L."/>
            <person name="Zhao S."/>
            <person name="Wan X."/>
        </authorList>
    </citation>
    <scope>NUCLEOTIDE SEQUENCE [LARGE SCALE GENOMIC DNA]</scope>
    <source>
        <strain evidence="7">cv. Shuchazao</strain>
        <tissue evidence="6">Leaf</tissue>
    </source>
</reference>
<dbReference type="InterPro" id="IPR000719">
    <property type="entry name" value="Prot_kinase_dom"/>
</dbReference>
<comment type="caution">
    <text evidence="6">The sequence shown here is derived from an EMBL/GenBank/DDBJ whole genome shotgun (WGS) entry which is preliminary data.</text>
</comment>
<name>A0A4S4ES23_CAMSN</name>
<evidence type="ECO:0000256" key="3">
    <source>
        <dbReference type="ARBA" id="ARBA00047558"/>
    </source>
</evidence>
<evidence type="ECO:0000256" key="1">
    <source>
        <dbReference type="ARBA" id="ARBA00022741"/>
    </source>
</evidence>
<dbReference type="Gene3D" id="1.10.510.10">
    <property type="entry name" value="Transferase(Phosphotransferase) domain 1"/>
    <property type="match status" value="1"/>
</dbReference>
<keyword evidence="1" id="KW-0547">Nucleotide-binding</keyword>
<dbReference type="Pfam" id="PF00069">
    <property type="entry name" value="Pkinase"/>
    <property type="match status" value="1"/>
</dbReference>
<organism evidence="6 7">
    <name type="scientific">Camellia sinensis var. sinensis</name>
    <name type="common">China tea</name>
    <dbReference type="NCBI Taxonomy" id="542762"/>
    <lineage>
        <taxon>Eukaryota</taxon>
        <taxon>Viridiplantae</taxon>
        <taxon>Streptophyta</taxon>
        <taxon>Embryophyta</taxon>
        <taxon>Tracheophyta</taxon>
        <taxon>Spermatophyta</taxon>
        <taxon>Magnoliopsida</taxon>
        <taxon>eudicotyledons</taxon>
        <taxon>Gunneridae</taxon>
        <taxon>Pentapetalae</taxon>
        <taxon>asterids</taxon>
        <taxon>Ericales</taxon>
        <taxon>Theaceae</taxon>
        <taxon>Camellia</taxon>
    </lineage>
</organism>
<evidence type="ECO:0000313" key="6">
    <source>
        <dbReference type="EMBL" id="THG19638.1"/>
    </source>
</evidence>
<feature type="domain" description="Protein kinase" evidence="5">
    <location>
        <begin position="1"/>
        <end position="172"/>
    </location>
</feature>
<evidence type="ECO:0000259" key="5">
    <source>
        <dbReference type="PROSITE" id="PS50011"/>
    </source>
</evidence>
<comment type="catalytic activity">
    <reaction evidence="3">
        <text>L-seryl-[protein] + ATP = O-phospho-L-seryl-[protein] + ADP + H(+)</text>
        <dbReference type="Rhea" id="RHEA:17989"/>
        <dbReference type="Rhea" id="RHEA-COMP:9863"/>
        <dbReference type="Rhea" id="RHEA-COMP:11604"/>
        <dbReference type="ChEBI" id="CHEBI:15378"/>
        <dbReference type="ChEBI" id="CHEBI:29999"/>
        <dbReference type="ChEBI" id="CHEBI:30616"/>
        <dbReference type="ChEBI" id="CHEBI:83421"/>
        <dbReference type="ChEBI" id="CHEBI:456216"/>
    </reaction>
</comment>
<dbReference type="PROSITE" id="PS00108">
    <property type="entry name" value="PROTEIN_KINASE_ST"/>
    <property type="match status" value="1"/>
</dbReference>
<protein>
    <recommendedName>
        <fullName evidence="5">Protein kinase domain-containing protein</fullName>
    </recommendedName>
</protein>
<dbReference type="GO" id="GO:0007166">
    <property type="term" value="P:cell surface receptor signaling pathway"/>
    <property type="evidence" value="ECO:0007669"/>
    <property type="project" value="InterPro"/>
</dbReference>
<evidence type="ECO:0000313" key="7">
    <source>
        <dbReference type="Proteomes" id="UP000306102"/>
    </source>
</evidence>
<dbReference type="AlphaFoldDB" id="A0A4S4ES23"/>
<gene>
    <name evidence="6" type="ORF">TEA_019059</name>
</gene>
<keyword evidence="7" id="KW-1185">Reference proteome</keyword>